<proteinExistence type="inferred from homology"/>
<gene>
    <name evidence="6" type="primary">nadK</name>
    <name evidence="7" type="ORF">RSPPHO_01259</name>
</gene>
<protein>
    <recommendedName>
        <fullName evidence="6">NAD kinase</fullName>
        <ecNumber evidence="6">2.7.1.23</ecNumber>
    </recommendedName>
    <alternativeName>
        <fullName evidence="6">ATP-dependent NAD kinase</fullName>
    </alternativeName>
</protein>
<dbReference type="HOGENOM" id="CLU_073319_0_0_5"/>
<feature type="active site" description="Proton acceptor" evidence="6">
    <location>
        <position position="92"/>
    </location>
</feature>
<reference evidence="7 8" key="1">
    <citation type="submission" date="2012-02" db="EMBL/GenBank/DDBJ databases">
        <title>Shotgun genome sequence of Phaeospirillum photometricum DSM 122.</title>
        <authorList>
            <person name="Duquesne K."/>
            <person name="Sturgis J."/>
        </authorList>
    </citation>
    <scope>NUCLEOTIDE SEQUENCE [LARGE SCALE GENOMIC DNA]</scope>
    <source>
        <strain evidence="8">DSM122</strain>
    </source>
</reference>
<dbReference type="EC" id="2.7.1.23" evidence="6"/>
<dbReference type="EMBL" id="HE663493">
    <property type="protein sequence ID" value="CCG07885.1"/>
    <property type="molecule type" value="Genomic_DNA"/>
</dbReference>
<dbReference type="KEGG" id="rpm:RSPPHO_01259"/>
<dbReference type="AlphaFoldDB" id="H6SSK6"/>
<dbReference type="PATRIC" id="fig|1150469.3.peg.1420"/>
<sequence length="303" mass="33504">MPWRGPAGRFNVFWSGARCELVVGNAGLPPRAPRYPGKHPLFAPDGFTMDFENIAFVAARTPEAQESLRRLKHRYGHVPPERADVIVALGGDGFMLETLHGSLSQQAAIYGMNRGTVGFLLNTYREEALIERLKVATSVRLTPLLLRAVTATGQAEDALAINEVALLRQSRQAAKLRISVDGRVRLEEMICDGVLLSTAAGSTAYNASAHGPILPLGSNVLALTPISVFRPRRWRGAVLPNTARVEIEILEQLKRPVSAAADFTEVRDVVRVTISERRDQTLNLLFDPEHNLEERILREQFMP</sequence>
<keyword evidence="4 6" id="KW-0520">NAD</keyword>
<feature type="binding site" evidence="6">
    <location>
        <begin position="162"/>
        <end position="163"/>
    </location>
    <ligand>
        <name>NAD(+)</name>
        <dbReference type="ChEBI" id="CHEBI:57540"/>
    </ligand>
</feature>
<evidence type="ECO:0000256" key="6">
    <source>
        <dbReference type="HAMAP-Rule" id="MF_00361"/>
    </source>
</evidence>
<dbReference type="GO" id="GO:0003951">
    <property type="term" value="F:NAD+ kinase activity"/>
    <property type="evidence" value="ECO:0007669"/>
    <property type="project" value="UniProtKB-UniRule"/>
</dbReference>
<feature type="binding site" evidence="6">
    <location>
        <begin position="203"/>
        <end position="208"/>
    </location>
    <ligand>
        <name>NAD(+)</name>
        <dbReference type="ChEBI" id="CHEBI:57540"/>
    </ligand>
</feature>
<feature type="binding site" evidence="6">
    <location>
        <position position="200"/>
    </location>
    <ligand>
        <name>NAD(+)</name>
        <dbReference type="ChEBI" id="CHEBI:57540"/>
    </ligand>
</feature>
<dbReference type="GO" id="GO:0006741">
    <property type="term" value="P:NADP+ biosynthetic process"/>
    <property type="evidence" value="ECO:0007669"/>
    <property type="project" value="UniProtKB-UniRule"/>
</dbReference>
<evidence type="ECO:0000256" key="2">
    <source>
        <dbReference type="ARBA" id="ARBA00022777"/>
    </source>
</evidence>
<dbReference type="GO" id="GO:0019674">
    <property type="term" value="P:NAD+ metabolic process"/>
    <property type="evidence" value="ECO:0007669"/>
    <property type="project" value="InterPro"/>
</dbReference>
<dbReference type="SUPFAM" id="SSF111331">
    <property type="entry name" value="NAD kinase/diacylglycerol kinase-like"/>
    <property type="match status" value="1"/>
</dbReference>
<keyword evidence="8" id="KW-1185">Reference proteome</keyword>
<keyword evidence="6" id="KW-0547">Nucleotide-binding</keyword>
<dbReference type="Pfam" id="PF20143">
    <property type="entry name" value="NAD_kinase_C"/>
    <property type="match status" value="1"/>
</dbReference>
<dbReference type="InterPro" id="IPR002504">
    <property type="entry name" value="NADK"/>
</dbReference>
<dbReference type="GO" id="GO:0051287">
    <property type="term" value="F:NAD binding"/>
    <property type="evidence" value="ECO:0007669"/>
    <property type="project" value="UniProtKB-ARBA"/>
</dbReference>
<comment type="cofactor">
    <cofactor evidence="6">
        <name>a divalent metal cation</name>
        <dbReference type="ChEBI" id="CHEBI:60240"/>
    </cofactor>
</comment>
<dbReference type="Proteomes" id="UP000033220">
    <property type="component" value="Chromosome DSM 122"/>
</dbReference>
<dbReference type="GO" id="GO:0046872">
    <property type="term" value="F:metal ion binding"/>
    <property type="evidence" value="ECO:0007669"/>
    <property type="project" value="UniProtKB-UniRule"/>
</dbReference>
<keyword evidence="1 6" id="KW-0808">Transferase</keyword>
<keyword evidence="6" id="KW-0963">Cytoplasm</keyword>
<dbReference type="PANTHER" id="PTHR20275:SF0">
    <property type="entry name" value="NAD KINASE"/>
    <property type="match status" value="1"/>
</dbReference>
<keyword evidence="6" id="KW-0067">ATP-binding</keyword>
<evidence type="ECO:0000256" key="3">
    <source>
        <dbReference type="ARBA" id="ARBA00022857"/>
    </source>
</evidence>
<dbReference type="GO" id="GO:0005737">
    <property type="term" value="C:cytoplasm"/>
    <property type="evidence" value="ECO:0007669"/>
    <property type="project" value="UniProtKB-SubCell"/>
</dbReference>
<dbReference type="HAMAP" id="MF_00361">
    <property type="entry name" value="NAD_kinase"/>
    <property type="match status" value="1"/>
</dbReference>
<dbReference type="eggNOG" id="COG0061">
    <property type="taxonomic scope" value="Bacteria"/>
</dbReference>
<dbReference type="InterPro" id="IPR017438">
    <property type="entry name" value="ATP-NAD_kinase_N"/>
</dbReference>
<comment type="subcellular location">
    <subcellularLocation>
        <location evidence="6">Cytoplasm</location>
    </subcellularLocation>
</comment>
<dbReference type="NCBIfam" id="NF003406">
    <property type="entry name" value="PRK04761.1"/>
    <property type="match status" value="1"/>
</dbReference>
<comment type="function">
    <text evidence="6">Involved in the regulation of the intracellular balance of NAD and NADP, and is a key enzyme in the biosynthesis of NADP. Catalyzes specifically the phosphorylation on 2'-hydroxyl of the adenosine moiety of NAD to yield NADP.</text>
</comment>
<dbReference type="Pfam" id="PF01513">
    <property type="entry name" value="NAD_kinase"/>
    <property type="match status" value="1"/>
</dbReference>
<dbReference type="GO" id="GO:0005524">
    <property type="term" value="F:ATP binding"/>
    <property type="evidence" value="ECO:0007669"/>
    <property type="project" value="UniProtKB-KW"/>
</dbReference>
<name>H6SSK6_PARPM</name>
<comment type="catalytic activity">
    <reaction evidence="5 6">
        <text>NAD(+) + ATP = ADP + NADP(+) + H(+)</text>
        <dbReference type="Rhea" id="RHEA:18629"/>
        <dbReference type="ChEBI" id="CHEBI:15378"/>
        <dbReference type="ChEBI" id="CHEBI:30616"/>
        <dbReference type="ChEBI" id="CHEBI:57540"/>
        <dbReference type="ChEBI" id="CHEBI:58349"/>
        <dbReference type="ChEBI" id="CHEBI:456216"/>
        <dbReference type="EC" id="2.7.1.23"/>
    </reaction>
</comment>
<dbReference type="STRING" id="1150469.RSPPHO_01259"/>
<feature type="binding site" evidence="6">
    <location>
        <position position="192"/>
    </location>
    <ligand>
        <name>NAD(+)</name>
        <dbReference type="ChEBI" id="CHEBI:57540"/>
    </ligand>
</feature>
<evidence type="ECO:0000313" key="7">
    <source>
        <dbReference type="EMBL" id="CCG07885.1"/>
    </source>
</evidence>
<evidence type="ECO:0000256" key="5">
    <source>
        <dbReference type="ARBA" id="ARBA00047925"/>
    </source>
</evidence>
<dbReference type="InterPro" id="IPR016064">
    <property type="entry name" value="NAD/diacylglycerol_kinase_sf"/>
</dbReference>
<keyword evidence="2 6" id="KW-0418">Kinase</keyword>
<accession>H6SSK6</accession>
<keyword evidence="3 6" id="KW-0521">NADP</keyword>
<evidence type="ECO:0000313" key="8">
    <source>
        <dbReference type="Proteomes" id="UP000033220"/>
    </source>
</evidence>
<comment type="similarity">
    <text evidence="6">Belongs to the NAD kinase family.</text>
</comment>
<feature type="binding site" evidence="6">
    <location>
        <begin position="92"/>
        <end position="93"/>
    </location>
    <ligand>
        <name>NAD(+)</name>
        <dbReference type="ChEBI" id="CHEBI:57540"/>
    </ligand>
</feature>
<dbReference type="InterPro" id="IPR017437">
    <property type="entry name" value="ATP-NAD_kinase_PpnK-typ_C"/>
</dbReference>
<comment type="caution">
    <text evidence="6">Lacks conserved residue(s) required for the propagation of feature annotation.</text>
</comment>
<evidence type="ECO:0000256" key="1">
    <source>
        <dbReference type="ARBA" id="ARBA00022679"/>
    </source>
</evidence>
<organism evidence="7 8">
    <name type="scientific">Pararhodospirillum photometricum DSM 122</name>
    <dbReference type="NCBI Taxonomy" id="1150469"/>
    <lineage>
        <taxon>Bacteria</taxon>
        <taxon>Pseudomonadati</taxon>
        <taxon>Pseudomonadota</taxon>
        <taxon>Alphaproteobacteria</taxon>
        <taxon>Rhodospirillales</taxon>
        <taxon>Rhodospirillaceae</taxon>
        <taxon>Pararhodospirillum</taxon>
    </lineage>
</organism>
<evidence type="ECO:0000256" key="4">
    <source>
        <dbReference type="ARBA" id="ARBA00023027"/>
    </source>
</evidence>
<dbReference type="PANTHER" id="PTHR20275">
    <property type="entry name" value="NAD KINASE"/>
    <property type="match status" value="1"/>
</dbReference>
<dbReference type="Gene3D" id="2.60.200.30">
    <property type="entry name" value="Probable inorganic polyphosphate/atp-NAD kinase, domain 2"/>
    <property type="match status" value="1"/>
</dbReference>
<dbReference type="Gene3D" id="3.40.50.10330">
    <property type="entry name" value="Probable inorganic polyphosphate/atp-NAD kinase, domain 1"/>
    <property type="match status" value="1"/>
</dbReference>